<gene>
    <name evidence="1" type="ORF">HZH66_014671</name>
</gene>
<name>A0A834J177_VESVU</name>
<organism evidence="1 2">
    <name type="scientific">Vespula vulgaris</name>
    <name type="common">Yellow jacket</name>
    <name type="synonym">Wasp</name>
    <dbReference type="NCBI Taxonomy" id="7454"/>
    <lineage>
        <taxon>Eukaryota</taxon>
        <taxon>Metazoa</taxon>
        <taxon>Ecdysozoa</taxon>
        <taxon>Arthropoda</taxon>
        <taxon>Hexapoda</taxon>
        <taxon>Insecta</taxon>
        <taxon>Pterygota</taxon>
        <taxon>Neoptera</taxon>
        <taxon>Endopterygota</taxon>
        <taxon>Hymenoptera</taxon>
        <taxon>Apocrita</taxon>
        <taxon>Aculeata</taxon>
        <taxon>Vespoidea</taxon>
        <taxon>Vespidae</taxon>
        <taxon>Vespinae</taxon>
        <taxon>Vespula</taxon>
    </lineage>
</organism>
<dbReference type="Proteomes" id="UP000614350">
    <property type="component" value="Unassembled WGS sequence"/>
</dbReference>
<reference evidence="1" key="1">
    <citation type="journal article" date="2020" name="G3 (Bethesda)">
        <title>High-Quality Assemblies for Three Invasive Social Wasps from the &lt;i&gt;Vespula&lt;/i&gt; Genus.</title>
        <authorList>
            <person name="Harrop T.W.R."/>
            <person name="Guhlin J."/>
            <person name="McLaughlin G.M."/>
            <person name="Permina E."/>
            <person name="Stockwell P."/>
            <person name="Gilligan J."/>
            <person name="Le Lec M.F."/>
            <person name="Gruber M.A.M."/>
            <person name="Quinn O."/>
            <person name="Lovegrove M."/>
            <person name="Duncan E.J."/>
            <person name="Remnant E.J."/>
            <person name="Van Eeckhoven J."/>
            <person name="Graham B."/>
            <person name="Knapp R.A."/>
            <person name="Langford K.W."/>
            <person name="Kronenberg Z."/>
            <person name="Press M.O."/>
            <person name="Eacker S.M."/>
            <person name="Wilson-Rankin E.E."/>
            <person name="Purcell J."/>
            <person name="Lester P.J."/>
            <person name="Dearden P.K."/>
        </authorList>
    </citation>
    <scope>NUCLEOTIDE SEQUENCE</scope>
    <source>
        <strain evidence="1">Marl-1</strain>
    </source>
</reference>
<keyword evidence="2" id="KW-1185">Reference proteome</keyword>
<dbReference type="AlphaFoldDB" id="A0A834J177"/>
<sequence>MDSLRDLVEILEVRQKQSRHSSEVELNDALGWIAYYHGYRIPILQFCQGMRKDPKHLIMDYEVSISRVNYWFGQ</sequence>
<dbReference type="EMBL" id="JACSEA010000022">
    <property type="protein sequence ID" value="KAF7380316.1"/>
    <property type="molecule type" value="Genomic_DNA"/>
</dbReference>
<proteinExistence type="predicted"/>
<comment type="caution">
    <text evidence="1">The sequence shown here is derived from an EMBL/GenBank/DDBJ whole genome shotgun (WGS) entry which is preliminary data.</text>
</comment>
<protein>
    <submittedName>
        <fullName evidence="1">Uncharacterized protein</fullName>
    </submittedName>
</protein>
<evidence type="ECO:0000313" key="2">
    <source>
        <dbReference type="Proteomes" id="UP000614350"/>
    </source>
</evidence>
<evidence type="ECO:0000313" key="1">
    <source>
        <dbReference type="EMBL" id="KAF7380316.1"/>
    </source>
</evidence>
<accession>A0A834J177</accession>